<feature type="transmembrane region" description="Helical" evidence="1">
    <location>
        <begin position="94"/>
        <end position="112"/>
    </location>
</feature>
<gene>
    <name evidence="2" type="ORF">FYJ71_08895</name>
</gene>
<reference evidence="2 3" key="1">
    <citation type="submission" date="2019-08" db="EMBL/GenBank/DDBJ databases">
        <title>In-depth cultivation of the pig gut microbiome towards novel bacterial diversity and tailored functional studies.</title>
        <authorList>
            <person name="Wylensek D."/>
            <person name="Hitch T.C.A."/>
            <person name="Clavel T."/>
        </authorList>
    </citation>
    <scope>NUCLEOTIDE SEQUENCE [LARGE SCALE GENOMIC DNA]</scope>
    <source>
        <strain evidence="2 3">WCA-SAB-591-4A-A</strain>
    </source>
</reference>
<dbReference type="Proteomes" id="UP000440713">
    <property type="component" value="Unassembled WGS sequence"/>
</dbReference>
<dbReference type="RefSeq" id="WP_154538532.1">
    <property type="nucleotide sequence ID" value="NZ_JAXFFP010000015.1"/>
</dbReference>
<name>A0A6N7XHF9_9FIRM</name>
<keyword evidence="3" id="KW-1185">Reference proteome</keyword>
<feature type="transmembrane region" description="Helical" evidence="1">
    <location>
        <begin position="55"/>
        <end position="73"/>
    </location>
</feature>
<dbReference type="AlphaFoldDB" id="A0A6N7XHF9"/>
<sequence>MSKNKKKQKPYYKVATTNNKIEKEPKASDLTKNTTFMLGVGFILLMSSKYVSDNLFSRLTAIFGLIIMLFGIYNSIKNNRAKENKNKIDSIIDYGALILIISTLMFNIYVLITKNI</sequence>
<proteinExistence type="predicted"/>
<keyword evidence="1" id="KW-0812">Transmembrane</keyword>
<keyword evidence="1" id="KW-1133">Transmembrane helix</keyword>
<protein>
    <submittedName>
        <fullName evidence="2">Uncharacterized protein</fullName>
    </submittedName>
</protein>
<dbReference type="EMBL" id="VUNE01000005">
    <property type="protein sequence ID" value="MST63053.1"/>
    <property type="molecule type" value="Genomic_DNA"/>
</dbReference>
<evidence type="ECO:0000313" key="2">
    <source>
        <dbReference type="EMBL" id="MST63053.1"/>
    </source>
</evidence>
<comment type="caution">
    <text evidence="2">The sequence shown here is derived from an EMBL/GenBank/DDBJ whole genome shotgun (WGS) entry which is preliminary data.</text>
</comment>
<organism evidence="2 3">
    <name type="scientific">Peptostreptococcus porci</name>
    <dbReference type="NCBI Taxonomy" id="2652282"/>
    <lineage>
        <taxon>Bacteria</taxon>
        <taxon>Bacillati</taxon>
        <taxon>Bacillota</taxon>
        <taxon>Clostridia</taxon>
        <taxon>Peptostreptococcales</taxon>
        <taxon>Peptostreptococcaceae</taxon>
        <taxon>Peptostreptococcus</taxon>
    </lineage>
</organism>
<evidence type="ECO:0000313" key="3">
    <source>
        <dbReference type="Proteomes" id="UP000440713"/>
    </source>
</evidence>
<accession>A0A6N7XHF9</accession>
<keyword evidence="1" id="KW-0472">Membrane</keyword>
<evidence type="ECO:0000256" key="1">
    <source>
        <dbReference type="SAM" id="Phobius"/>
    </source>
</evidence>